<comment type="caution">
    <text evidence="3">The sequence shown here is derived from an EMBL/GenBank/DDBJ whole genome shotgun (WGS) entry which is preliminary data.</text>
</comment>
<evidence type="ECO:0000259" key="2">
    <source>
        <dbReference type="PROSITE" id="PS50013"/>
    </source>
</evidence>
<dbReference type="EMBL" id="JACAZE010000003">
    <property type="protein sequence ID" value="KAF7318944.1"/>
    <property type="molecule type" value="Genomic_DNA"/>
</dbReference>
<reference evidence="3" key="1">
    <citation type="submission" date="2020-05" db="EMBL/GenBank/DDBJ databases">
        <title>Mycena genomes resolve the evolution of fungal bioluminescence.</title>
        <authorList>
            <person name="Tsai I.J."/>
        </authorList>
    </citation>
    <scope>NUCLEOTIDE SEQUENCE</scope>
    <source>
        <strain evidence="3">110903Hualien_Pintung</strain>
    </source>
</reference>
<feature type="region of interest" description="Disordered" evidence="1">
    <location>
        <begin position="141"/>
        <end position="196"/>
    </location>
</feature>
<organism evidence="3 4">
    <name type="scientific">Mycena chlorophos</name>
    <name type="common">Agaric fungus</name>
    <name type="synonym">Agaricus chlorophos</name>
    <dbReference type="NCBI Taxonomy" id="658473"/>
    <lineage>
        <taxon>Eukaryota</taxon>
        <taxon>Fungi</taxon>
        <taxon>Dikarya</taxon>
        <taxon>Basidiomycota</taxon>
        <taxon>Agaricomycotina</taxon>
        <taxon>Agaricomycetes</taxon>
        <taxon>Agaricomycetidae</taxon>
        <taxon>Agaricales</taxon>
        <taxon>Marasmiineae</taxon>
        <taxon>Mycenaceae</taxon>
        <taxon>Mycena</taxon>
    </lineage>
</organism>
<dbReference type="Gene3D" id="3.30.40.10">
    <property type="entry name" value="Zinc/RING finger domain, C3HC4 (zinc finger)"/>
    <property type="match status" value="1"/>
</dbReference>
<gene>
    <name evidence="3" type="ORF">HMN09_00230200</name>
</gene>
<dbReference type="InterPro" id="IPR013083">
    <property type="entry name" value="Znf_RING/FYVE/PHD"/>
</dbReference>
<evidence type="ECO:0000313" key="3">
    <source>
        <dbReference type="EMBL" id="KAF7318944.1"/>
    </source>
</evidence>
<protein>
    <submittedName>
        <fullName evidence="3">Chromo domain-containing protein</fullName>
    </submittedName>
</protein>
<keyword evidence="4" id="KW-1185">Reference proteome</keyword>
<dbReference type="PROSITE" id="PS50013">
    <property type="entry name" value="CHROMO_2"/>
    <property type="match status" value="1"/>
</dbReference>
<proteinExistence type="predicted"/>
<dbReference type="SUPFAM" id="SSF57903">
    <property type="entry name" value="FYVE/PHD zinc finger"/>
    <property type="match status" value="1"/>
</dbReference>
<dbReference type="OrthoDB" id="436852at2759"/>
<evidence type="ECO:0000256" key="1">
    <source>
        <dbReference type="SAM" id="MobiDB-lite"/>
    </source>
</evidence>
<evidence type="ECO:0000313" key="4">
    <source>
        <dbReference type="Proteomes" id="UP000613580"/>
    </source>
</evidence>
<dbReference type="GO" id="GO:0006338">
    <property type="term" value="P:chromatin remodeling"/>
    <property type="evidence" value="ECO:0007669"/>
    <property type="project" value="UniProtKB-ARBA"/>
</dbReference>
<dbReference type="SUPFAM" id="SSF54160">
    <property type="entry name" value="Chromo domain-like"/>
    <property type="match status" value="1"/>
</dbReference>
<dbReference type="Proteomes" id="UP000613580">
    <property type="component" value="Unassembled WGS sequence"/>
</dbReference>
<dbReference type="Gene3D" id="2.40.50.40">
    <property type="match status" value="1"/>
</dbReference>
<feature type="domain" description="Chromo" evidence="2">
    <location>
        <begin position="406"/>
        <end position="471"/>
    </location>
</feature>
<accession>A0A8H6WHL6</accession>
<dbReference type="InterPro" id="IPR011011">
    <property type="entry name" value="Znf_FYVE_PHD"/>
</dbReference>
<name>A0A8H6WHL6_MYCCL</name>
<dbReference type="InterPro" id="IPR000953">
    <property type="entry name" value="Chromo/chromo_shadow_dom"/>
</dbReference>
<feature type="region of interest" description="Disordered" evidence="1">
    <location>
        <begin position="208"/>
        <end position="238"/>
    </location>
</feature>
<sequence>MASPSGVDAVQIATMVFDMISPLLNANNMVLQELQKEVKDSRQETRACVEFIGSMVALSHKNHAVQMESLMKAHSKRQGDGGEPGSEAFDASGEQTLVADESAPDGKSASADFPSYCASRLSTDIDGQHLLFPLKDFLSNPSPGPRLRDGNEDFPSAGATLPARPPDSSRSHSSLFGVSPLVTPLRGPPPSSQSIDEDEIQRDLLNGFQSSPAQSPIPLRAGGHIYLSQPQSPPPLQQSDPAVNLLFEGPLSPVPSSDSEEDVPLKRVEVPFIKQEKIAPTGATRKRKRSMATLRPATTIPVTPEAQTKRKRVKSEKTRVIWPEMTIKFKKHNGSFIACDRGILCGRWYHFCCVGIVPKDKRLDEDYVWHCPICVADNDDPPLQPTPGGTIQDCSRPGCPVLGEYFEPQSVHGCFTRNDDVDGRTLLWLVFWKGFDWSEASWEPTESISDELRQEFMHRAQREGVDHNKDLVMLEAAIHGGAPKPWDSPPSAPAT</sequence>
<dbReference type="InterPro" id="IPR016197">
    <property type="entry name" value="Chromo-like_dom_sf"/>
</dbReference>
<dbReference type="AlphaFoldDB" id="A0A8H6WHL6"/>